<dbReference type="Pfam" id="PF00990">
    <property type="entry name" value="GGDEF"/>
    <property type="match status" value="1"/>
</dbReference>
<dbReference type="GO" id="GO:0005886">
    <property type="term" value="C:plasma membrane"/>
    <property type="evidence" value="ECO:0007669"/>
    <property type="project" value="UniProtKB-SubCell"/>
</dbReference>
<proteinExistence type="predicted"/>
<keyword evidence="5" id="KW-0175">Coiled coil</keyword>
<feature type="transmembrane region" description="Helical" evidence="6">
    <location>
        <begin position="20"/>
        <end position="39"/>
    </location>
</feature>
<dbReference type="PANTHER" id="PTHR45138">
    <property type="entry name" value="REGULATORY COMPONENTS OF SENSORY TRANSDUCTION SYSTEM"/>
    <property type="match status" value="1"/>
</dbReference>
<comment type="cofactor">
    <cofactor evidence="1">
        <name>Mg(2+)</name>
        <dbReference type="ChEBI" id="CHEBI:18420"/>
    </cofactor>
</comment>
<reference evidence="10" key="1">
    <citation type="submission" date="2016-10" db="EMBL/GenBank/DDBJ databases">
        <authorList>
            <person name="Varghese N."/>
            <person name="Submissions S."/>
        </authorList>
    </citation>
    <scope>NUCLEOTIDE SEQUENCE [LARGE SCALE GENOMIC DNA]</scope>
    <source>
        <strain evidence="10">CECT 8338</strain>
    </source>
</reference>
<evidence type="ECO:0000256" key="5">
    <source>
        <dbReference type="SAM" id="Coils"/>
    </source>
</evidence>
<evidence type="ECO:0000256" key="1">
    <source>
        <dbReference type="ARBA" id="ARBA00001946"/>
    </source>
</evidence>
<evidence type="ECO:0000256" key="6">
    <source>
        <dbReference type="SAM" id="Phobius"/>
    </source>
</evidence>
<comment type="catalytic activity">
    <reaction evidence="4">
        <text>2 GTP = 3',3'-c-di-GMP + 2 diphosphate</text>
        <dbReference type="Rhea" id="RHEA:24898"/>
        <dbReference type="ChEBI" id="CHEBI:33019"/>
        <dbReference type="ChEBI" id="CHEBI:37565"/>
        <dbReference type="ChEBI" id="CHEBI:58805"/>
        <dbReference type="EC" id="2.7.7.65"/>
    </reaction>
</comment>
<dbReference type="GO" id="GO:0007165">
    <property type="term" value="P:signal transduction"/>
    <property type="evidence" value="ECO:0007669"/>
    <property type="project" value="InterPro"/>
</dbReference>
<dbReference type="CDD" id="cd01949">
    <property type="entry name" value="GGDEF"/>
    <property type="match status" value="1"/>
</dbReference>
<gene>
    <name evidence="9" type="ORF">SAMN05216210_1302</name>
</gene>
<dbReference type="InterPro" id="IPR029787">
    <property type="entry name" value="Nucleotide_cyclase"/>
</dbReference>
<dbReference type="EC" id="2.7.7.65" evidence="3"/>
<feature type="coiled-coil region" evidence="5">
    <location>
        <begin position="220"/>
        <end position="254"/>
    </location>
</feature>
<evidence type="ECO:0000313" key="10">
    <source>
        <dbReference type="Proteomes" id="UP000243924"/>
    </source>
</evidence>
<dbReference type="InterPro" id="IPR043128">
    <property type="entry name" value="Rev_trsase/Diguanyl_cyclase"/>
</dbReference>
<dbReference type="NCBIfam" id="TIGR00254">
    <property type="entry name" value="GGDEF"/>
    <property type="match status" value="1"/>
</dbReference>
<evidence type="ECO:0000256" key="2">
    <source>
        <dbReference type="ARBA" id="ARBA00004533"/>
    </source>
</evidence>
<keyword evidence="6" id="KW-1133">Transmembrane helix</keyword>
<evidence type="ECO:0000259" key="7">
    <source>
        <dbReference type="PROSITE" id="PS50885"/>
    </source>
</evidence>
<dbReference type="InterPro" id="IPR003660">
    <property type="entry name" value="HAMP_dom"/>
</dbReference>
<dbReference type="AlphaFoldDB" id="A0A1H2F5E8"/>
<evidence type="ECO:0000256" key="4">
    <source>
        <dbReference type="ARBA" id="ARBA00034247"/>
    </source>
</evidence>
<feature type="transmembrane region" description="Helical" evidence="6">
    <location>
        <begin position="142"/>
        <end position="169"/>
    </location>
</feature>
<dbReference type="PROSITE" id="PS50887">
    <property type="entry name" value="GGDEF"/>
    <property type="match status" value="1"/>
</dbReference>
<name>A0A1H2F5E8_9GAMM</name>
<dbReference type="SMART" id="SM00267">
    <property type="entry name" value="GGDEF"/>
    <property type="match status" value="1"/>
</dbReference>
<dbReference type="InterPro" id="IPR000160">
    <property type="entry name" value="GGDEF_dom"/>
</dbReference>
<evidence type="ECO:0000313" key="9">
    <source>
        <dbReference type="EMBL" id="SDU02596.1"/>
    </source>
</evidence>
<dbReference type="STRING" id="1434072.SAMN05216210_1302"/>
<dbReference type="Proteomes" id="UP000243924">
    <property type="component" value="Chromosome I"/>
</dbReference>
<dbReference type="PROSITE" id="PS50885">
    <property type="entry name" value="HAMP"/>
    <property type="match status" value="1"/>
</dbReference>
<protein>
    <recommendedName>
        <fullName evidence="3">diguanylate cyclase</fullName>
        <ecNumber evidence="3">2.7.7.65</ecNumber>
    </recommendedName>
</protein>
<dbReference type="Gene3D" id="3.30.70.270">
    <property type="match status" value="1"/>
</dbReference>
<dbReference type="EMBL" id="LT629787">
    <property type="protein sequence ID" value="SDU02596.1"/>
    <property type="molecule type" value="Genomic_DNA"/>
</dbReference>
<dbReference type="RefSeq" id="WP_172830097.1">
    <property type="nucleotide sequence ID" value="NZ_LT629787.1"/>
</dbReference>
<keyword evidence="6" id="KW-0472">Membrane</keyword>
<evidence type="ECO:0000256" key="3">
    <source>
        <dbReference type="ARBA" id="ARBA00012528"/>
    </source>
</evidence>
<dbReference type="GO" id="GO:0043709">
    <property type="term" value="P:cell adhesion involved in single-species biofilm formation"/>
    <property type="evidence" value="ECO:0007669"/>
    <property type="project" value="TreeGrafter"/>
</dbReference>
<keyword evidence="10" id="KW-1185">Reference proteome</keyword>
<dbReference type="Gene3D" id="6.10.340.10">
    <property type="match status" value="1"/>
</dbReference>
<dbReference type="PANTHER" id="PTHR45138:SF9">
    <property type="entry name" value="DIGUANYLATE CYCLASE DGCM-RELATED"/>
    <property type="match status" value="1"/>
</dbReference>
<evidence type="ECO:0000259" key="8">
    <source>
        <dbReference type="PROSITE" id="PS50887"/>
    </source>
</evidence>
<keyword evidence="6" id="KW-0812">Transmembrane</keyword>
<sequence>MNDNHKVFAPLSKRLLQRLALLAVLSILFGSLVHSLLIYRAEQQQFSRLVDQLTANHLPLLQVALWDIEVDALRQQVTMIADREEVATVILSSPTGLHLQAGAAVADDYQADARVAISPPNGGAHALGELQIYYQRERLNKAIVAAVAMRFFELSLFTLLVCLVIFRFLRRDLVRPLNSINRYVAELLPQRHPPRLKLDRPPRPWEDEIDRVAAGFDTLREGIRHYAEQHENALQALETERDSLDSRVAARTRELAFVNGYQELTSRSIQGFMQARPAEYPDYLRRVLQDLAEYLGLDACALLDRRHSRPWVTRVAWFVHDDWPWLERVLTHGCEVSVEEGWSQYFLTGAPNTLLVRFSGREQSFVLAVRTSEEAAGPLQQDMLESSGKWLLSLLQRWDHMADLDSARQELLEMSRSDHLTGLANRRHFDAYKIDEARRALRMGAPVALLMIDVDHFKDFNDLYGHSRGDQCLVALAEQMQWRFKRAADLPARLGGEEFAILLPGYNSLQAQEAAEGLRQSIFDLAITHRGSPFGFVSVSIGCVWWPGQHGQANPVELMNDLVNQADAALYQAKGEGRNRVVYAEFSDLNSPAQNS</sequence>
<dbReference type="GO" id="GO:1902201">
    <property type="term" value="P:negative regulation of bacterial-type flagellum-dependent cell motility"/>
    <property type="evidence" value="ECO:0007669"/>
    <property type="project" value="TreeGrafter"/>
</dbReference>
<feature type="domain" description="HAMP" evidence="7">
    <location>
        <begin position="171"/>
        <end position="228"/>
    </location>
</feature>
<accession>A0A1H2F5E8</accession>
<comment type="subcellular location">
    <subcellularLocation>
        <location evidence="2">Cell inner membrane</location>
    </subcellularLocation>
</comment>
<dbReference type="GO" id="GO:0052621">
    <property type="term" value="F:diguanylate cyclase activity"/>
    <property type="evidence" value="ECO:0007669"/>
    <property type="project" value="UniProtKB-EC"/>
</dbReference>
<dbReference type="FunFam" id="3.30.70.270:FF:000001">
    <property type="entry name" value="Diguanylate cyclase domain protein"/>
    <property type="match status" value="1"/>
</dbReference>
<dbReference type="InterPro" id="IPR050469">
    <property type="entry name" value="Diguanylate_Cyclase"/>
</dbReference>
<organism evidence="9 10">
    <name type="scientific">Halopseudomonas salegens</name>
    <dbReference type="NCBI Taxonomy" id="1434072"/>
    <lineage>
        <taxon>Bacteria</taxon>
        <taxon>Pseudomonadati</taxon>
        <taxon>Pseudomonadota</taxon>
        <taxon>Gammaproteobacteria</taxon>
        <taxon>Pseudomonadales</taxon>
        <taxon>Pseudomonadaceae</taxon>
        <taxon>Halopseudomonas</taxon>
    </lineage>
</organism>
<feature type="domain" description="GGDEF" evidence="8">
    <location>
        <begin position="445"/>
        <end position="586"/>
    </location>
</feature>
<dbReference type="SUPFAM" id="SSF55073">
    <property type="entry name" value="Nucleotide cyclase"/>
    <property type="match status" value="1"/>
</dbReference>